<dbReference type="PANTHER" id="PTHR35895">
    <property type="entry name" value="CHROMOSOME 16, WHOLE GENOME SHOTGUN SEQUENCE"/>
    <property type="match status" value="1"/>
</dbReference>
<keyword evidence="2" id="KW-0472">Membrane</keyword>
<organism evidence="3 4">
    <name type="scientific">Diplocarpon rosae</name>
    <dbReference type="NCBI Taxonomy" id="946125"/>
    <lineage>
        <taxon>Eukaryota</taxon>
        <taxon>Fungi</taxon>
        <taxon>Dikarya</taxon>
        <taxon>Ascomycota</taxon>
        <taxon>Pezizomycotina</taxon>
        <taxon>Leotiomycetes</taxon>
        <taxon>Helotiales</taxon>
        <taxon>Drepanopezizaceae</taxon>
        <taxon>Diplocarpon</taxon>
    </lineage>
</organism>
<dbReference type="GO" id="GO:0000329">
    <property type="term" value="C:fungal-type vacuole membrane"/>
    <property type="evidence" value="ECO:0007669"/>
    <property type="project" value="InterPro"/>
</dbReference>
<evidence type="ECO:0000313" key="3">
    <source>
        <dbReference type="EMBL" id="KAK2629504.1"/>
    </source>
</evidence>
<keyword evidence="2" id="KW-1133">Transmembrane helix</keyword>
<keyword evidence="4" id="KW-1185">Reference proteome</keyword>
<evidence type="ECO:0000256" key="2">
    <source>
        <dbReference type="SAM" id="Phobius"/>
    </source>
</evidence>
<sequence>MSPMADTKSPNSPQPGEKNAPGNNLELREYGTKPTFGQKAKRHCARFWWIHLIVFCLIVMLIILLLVYVAYPKIAQDNVDDATLEFNNGSFTDPTSSSIRIAQHATLHSPSTFTPTLDAFPADLYLVTNGTYGSAPMLTLPMPRIHAKKNTNASVDSDAQITNLDQVSAYAVTVMTSEYVETALVGKTKLHLGKLPVQTVTFNTTSRYKALNSLKGFNTTDLLINPSAAAGTPNLVGNAQIPNPSLMTIALGNVTLELSTEAQGVVGNATIQNFTLRPGANTMPMSAIIDQGKVLVSLNEAGKVNMTIAGTGSVYNGQHLTYYEKALASNVLVLEMNVRQILADSAAAASRTANATST</sequence>
<accession>A0AAD9T6A4</accession>
<dbReference type="InterPro" id="IPR022185">
    <property type="entry name" value="DUF3712"/>
</dbReference>
<dbReference type="Proteomes" id="UP001285354">
    <property type="component" value="Unassembled WGS sequence"/>
</dbReference>
<protein>
    <submittedName>
        <fullName evidence="3">Uncharacterized protein</fullName>
    </submittedName>
</protein>
<dbReference type="PANTHER" id="PTHR35895:SF1">
    <property type="entry name" value="LIPID-BINDING SERUM GLYCOPROTEIN C-TERMINAL DOMAIN-CONTAINING PROTEIN"/>
    <property type="match status" value="1"/>
</dbReference>
<evidence type="ECO:0000256" key="1">
    <source>
        <dbReference type="SAM" id="MobiDB-lite"/>
    </source>
</evidence>
<comment type="caution">
    <text evidence="3">The sequence shown here is derived from an EMBL/GenBank/DDBJ whole genome shotgun (WGS) entry which is preliminary data.</text>
</comment>
<dbReference type="AlphaFoldDB" id="A0AAD9T6A4"/>
<dbReference type="EMBL" id="JAUBYV010000001">
    <property type="protein sequence ID" value="KAK2629504.1"/>
    <property type="molecule type" value="Genomic_DNA"/>
</dbReference>
<feature type="transmembrane region" description="Helical" evidence="2">
    <location>
        <begin position="47"/>
        <end position="71"/>
    </location>
</feature>
<feature type="region of interest" description="Disordered" evidence="1">
    <location>
        <begin position="1"/>
        <end position="29"/>
    </location>
</feature>
<gene>
    <name evidence="3" type="ORF">QTJ16_000324</name>
</gene>
<proteinExistence type="predicted"/>
<name>A0AAD9T6A4_9HELO</name>
<dbReference type="InterPro" id="IPR046368">
    <property type="entry name" value="Tag1"/>
</dbReference>
<keyword evidence="2" id="KW-0812">Transmembrane</keyword>
<dbReference type="Pfam" id="PF12505">
    <property type="entry name" value="DUF3712"/>
    <property type="match status" value="1"/>
</dbReference>
<reference evidence="3" key="1">
    <citation type="submission" date="2023-06" db="EMBL/GenBank/DDBJ databases">
        <title>Draft genome of Marssonina rosae.</title>
        <authorList>
            <person name="Cheng Q."/>
        </authorList>
    </citation>
    <scope>NUCLEOTIDE SEQUENCE</scope>
    <source>
        <strain evidence="3">R4</strain>
    </source>
</reference>
<evidence type="ECO:0000313" key="4">
    <source>
        <dbReference type="Proteomes" id="UP001285354"/>
    </source>
</evidence>